<dbReference type="PROSITE" id="PS50089">
    <property type="entry name" value="ZF_RING_2"/>
    <property type="match status" value="1"/>
</dbReference>
<evidence type="ECO:0000259" key="8">
    <source>
        <dbReference type="PROSITE" id="PS51194"/>
    </source>
</evidence>
<feature type="domain" description="RING-type" evidence="6">
    <location>
        <begin position="809"/>
        <end position="852"/>
    </location>
</feature>
<evidence type="ECO:0000313" key="10">
    <source>
        <dbReference type="Proteomes" id="UP000031668"/>
    </source>
</evidence>
<dbReference type="PANTHER" id="PTHR45865:SF1">
    <property type="entry name" value="E3 UBIQUITIN-PROTEIN LIGASE SHPRH"/>
    <property type="match status" value="1"/>
</dbReference>
<dbReference type="SUPFAM" id="SSF52540">
    <property type="entry name" value="P-loop containing nucleoside triphosphate hydrolases"/>
    <property type="match status" value="2"/>
</dbReference>
<dbReference type="InterPro" id="IPR014001">
    <property type="entry name" value="Helicase_ATP-bd"/>
</dbReference>
<keyword evidence="2 5" id="KW-0863">Zinc-finger</keyword>
<accession>A0A0C2MQN8</accession>
<dbReference type="CDD" id="cd18793">
    <property type="entry name" value="SF2_C_SNF"/>
    <property type="match status" value="1"/>
</dbReference>
<dbReference type="OMA" id="NIMEKKW"/>
<dbReference type="Proteomes" id="UP000031668">
    <property type="component" value="Unassembled WGS sequence"/>
</dbReference>
<comment type="caution">
    <text evidence="9">The sequence shown here is derived from an EMBL/GenBank/DDBJ whole genome shotgun (WGS) entry which is preliminary data.</text>
</comment>
<dbReference type="Gene3D" id="3.40.50.10810">
    <property type="entry name" value="Tandem AAA-ATPase domain"/>
    <property type="match status" value="1"/>
</dbReference>
<evidence type="ECO:0000256" key="4">
    <source>
        <dbReference type="ARBA" id="ARBA00022833"/>
    </source>
</evidence>
<dbReference type="InterPro" id="IPR013083">
    <property type="entry name" value="Znf_RING/FYVE/PHD"/>
</dbReference>
<dbReference type="InterPro" id="IPR048686">
    <property type="entry name" value="SHPRH_helical_1st"/>
</dbReference>
<dbReference type="Pfam" id="PF13920">
    <property type="entry name" value="zf-C3HC4_3"/>
    <property type="match status" value="1"/>
</dbReference>
<reference evidence="9 10" key="1">
    <citation type="journal article" date="2014" name="Genome Biol. Evol.">
        <title>The genome of the myxosporean Thelohanellus kitauei shows adaptations to nutrient acquisition within its fish host.</title>
        <authorList>
            <person name="Yang Y."/>
            <person name="Xiong J."/>
            <person name="Zhou Z."/>
            <person name="Huo F."/>
            <person name="Miao W."/>
            <person name="Ran C."/>
            <person name="Liu Y."/>
            <person name="Zhang J."/>
            <person name="Feng J."/>
            <person name="Wang M."/>
            <person name="Wang M."/>
            <person name="Wang L."/>
            <person name="Yao B."/>
        </authorList>
    </citation>
    <scope>NUCLEOTIDE SEQUENCE [LARGE SCALE GENOMIC DNA]</scope>
    <source>
        <strain evidence="9">Wuqing</strain>
    </source>
</reference>
<evidence type="ECO:0000259" key="6">
    <source>
        <dbReference type="PROSITE" id="PS50089"/>
    </source>
</evidence>
<dbReference type="InterPro" id="IPR049730">
    <property type="entry name" value="SNF2/RAD54-like_C"/>
</dbReference>
<keyword evidence="10" id="KW-1185">Reference proteome</keyword>
<organism evidence="9 10">
    <name type="scientific">Thelohanellus kitauei</name>
    <name type="common">Myxosporean</name>
    <dbReference type="NCBI Taxonomy" id="669202"/>
    <lineage>
        <taxon>Eukaryota</taxon>
        <taxon>Metazoa</taxon>
        <taxon>Cnidaria</taxon>
        <taxon>Myxozoa</taxon>
        <taxon>Myxosporea</taxon>
        <taxon>Bivalvulida</taxon>
        <taxon>Platysporina</taxon>
        <taxon>Myxobolidae</taxon>
        <taxon>Thelohanellus</taxon>
    </lineage>
</organism>
<dbReference type="GO" id="GO:0016787">
    <property type="term" value="F:hydrolase activity"/>
    <property type="evidence" value="ECO:0007669"/>
    <property type="project" value="UniProtKB-KW"/>
</dbReference>
<dbReference type="SMART" id="SM00184">
    <property type="entry name" value="RING"/>
    <property type="match status" value="1"/>
</dbReference>
<keyword evidence="1" id="KW-0479">Metal-binding</keyword>
<keyword evidence="3" id="KW-0378">Hydrolase</keyword>
<dbReference type="GO" id="GO:0008270">
    <property type="term" value="F:zinc ion binding"/>
    <property type="evidence" value="ECO:0007669"/>
    <property type="project" value="UniProtKB-KW"/>
</dbReference>
<dbReference type="SMART" id="SM00490">
    <property type="entry name" value="HELICc"/>
    <property type="match status" value="1"/>
</dbReference>
<dbReference type="Gene3D" id="3.30.40.10">
    <property type="entry name" value="Zinc/RING finger domain, C3HC4 (zinc finger)"/>
    <property type="match status" value="1"/>
</dbReference>
<evidence type="ECO:0000259" key="7">
    <source>
        <dbReference type="PROSITE" id="PS51192"/>
    </source>
</evidence>
<dbReference type="Gene3D" id="3.40.50.300">
    <property type="entry name" value="P-loop containing nucleotide triphosphate hydrolases"/>
    <property type="match status" value="1"/>
</dbReference>
<evidence type="ECO:0000256" key="3">
    <source>
        <dbReference type="ARBA" id="ARBA00022801"/>
    </source>
</evidence>
<dbReference type="Pfam" id="PF21325">
    <property type="entry name" value="SHPRH_helical-1st"/>
    <property type="match status" value="1"/>
</dbReference>
<dbReference type="Pfam" id="PF00176">
    <property type="entry name" value="SNF2-rel_dom"/>
    <property type="match status" value="1"/>
</dbReference>
<dbReference type="Pfam" id="PF00271">
    <property type="entry name" value="Helicase_C"/>
    <property type="match status" value="1"/>
</dbReference>
<proteinExistence type="predicted"/>
<dbReference type="OrthoDB" id="423559at2759"/>
<evidence type="ECO:0000256" key="5">
    <source>
        <dbReference type="PROSITE-ProRule" id="PRU00175"/>
    </source>
</evidence>
<dbReference type="InterPro" id="IPR001650">
    <property type="entry name" value="Helicase_C-like"/>
</dbReference>
<dbReference type="InterPro" id="IPR038718">
    <property type="entry name" value="SNF2-like_sf"/>
</dbReference>
<dbReference type="EMBL" id="JWZT01003505">
    <property type="protein sequence ID" value="KII66605.1"/>
    <property type="molecule type" value="Genomic_DNA"/>
</dbReference>
<keyword evidence="4" id="KW-0862">Zinc</keyword>
<dbReference type="PROSITE" id="PS51192">
    <property type="entry name" value="HELICASE_ATP_BIND_1"/>
    <property type="match status" value="1"/>
</dbReference>
<dbReference type="GO" id="GO:0061630">
    <property type="term" value="F:ubiquitin protein ligase activity"/>
    <property type="evidence" value="ECO:0007669"/>
    <property type="project" value="TreeGrafter"/>
</dbReference>
<dbReference type="PROSITE" id="PS51194">
    <property type="entry name" value="HELICASE_CTER"/>
    <property type="match status" value="1"/>
</dbReference>
<dbReference type="InterPro" id="IPR001841">
    <property type="entry name" value="Znf_RING"/>
</dbReference>
<evidence type="ECO:0000256" key="1">
    <source>
        <dbReference type="ARBA" id="ARBA00022723"/>
    </source>
</evidence>
<evidence type="ECO:0000256" key="2">
    <source>
        <dbReference type="ARBA" id="ARBA00022771"/>
    </source>
</evidence>
<dbReference type="PROSITE" id="PS00518">
    <property type="entry name" value="ZF_RING_1"/>
    <property type="match status" value="1"/>
</dbReference>
<dbReference type="AlphaFoldDB" id="A0A0C2MQN8"/>
<protein>
    <submittedName>
        <fullName evidence="9">E3 ubiquitin-protein ligase SHPRH</fullName>
    </submittedName>
</protein>
<sequence length="1053" mass="122473">MIHREDSNSKEEKEFYFPFFEIPNVDVDRLYFNNYTGDLFQEPICVRTHHPLGGILADEVGLGKTIEILCLILCHPLTLPKIKQTIQPNACRRCKSNLTSKLYKSYKKICLYGLPISLICSDCLKSSDLFKSRSTFIICPNSLLNQWVSEIESKITKKSFTYVIYEGIRKKYVHPFSFLQYDIVITTYNVLLAEFYHSDIFSVNKDKNLRHKRKYKNQTSPLEFVEFWRVVYDESQTAENKTAKMAQMCCNIRSVNRWCVTGTPIHRSLDDVEGLFSLIGYTPFNNHNTFISLFYHDLSLGRVDSLVSVLKDVMHRTEKFQAQAEIEIPDVEHIAILLDFDPVELHYYLDYQRSSSLKSVKWQNQLKLFSDEEKVGSKIQKNFLAQFNTLRYLCSDPFHLLPKKVRHSQETESVYNIDEALAKLIEKKRQECEEINRSLVMYRNGVAGLSILANNVDQAKEVYLKTIEFWDMISFLFHTDRLQKIHVLHNLLSISPEKDPDLKKQLNELLSGYLENSSNEMVESKTALNRIIQDIKILEVETSVTSIFRTALSRHLSSAKLMDRINYSLSKEGISNSPFLIPFKKKDLEDYVCDAFDKNKDLLADIIDLISNLEVTNRKVVLKSAKACCLGVEKTYDDTMRQTKEFNQNCPFCNIESKFRELELCLYDQDSRTNAQNVLTGFRGKKDIDVIIKVVLPERESKAGSTIRLWLSFVKKCFSVLRNHFGNIRDWFSAQDEIQSCCRRLTFDDIKGKSDEVPISVALKNSLLEHQLQSEEFQKKLDVEIRQLKYFINLSEYCSKKTMLNKELCPICYDELGKQWIVLGCSHFLCSSCYMRTRKLYEKADFECPLCRIPSHIDEVFNVNTNKSEDSEYKIKMKFPTKISKILGKVKEILNSTQNEKVIIFSQWDSVLEMCRPYLEDSGQDYCFISTVQHLNTGLQSFFDDPQKRVLLMNLRLGSKGITITCANHIIFSDVCLNRRDELQAIGRCHRIGQQRSIKVYHLIMNMSIEEKIFNNRDVTESWFPTKTRKTFTTHQARELLKFTDDQPLLGGS</sequence>
<gene>
    <name evidence="9" type="ORF">RF11_13766</name>
</gene>
<evidence type="ECO:0000313" key="9">
    <source>
        <dbReference type="EMBL" id="KII66605.1"/>
    </source>
</evidence>
<dbReference type="SMART" id="SM00487">
    <property type="entry name" value="DEXDc"/>
    <property type="match status" value="1"/>
</dbReference>
<dbReference type="InterPro" id="IPR000330">
    <property type="entry name" value="SNF2_N"/>
</dbReference>
<dbReference type="PANTHER" id="PTHR45865">
    <property type="entry name" value="E3 UBIQUITIN-PROTEIN LIGASE SHPRH FAMILY MEMBER"/>
    <property type="match status" value="1"/>
</dbReference>
<dbReference type="InterPro" id="IPR027417">
    <property type="entry name" value="P-loop_NTPase"/>
</dbReference>
<dbReference type="InterPro" id="IPR017907">
    <property type="entry name" value="Znf_RING_CS"/>
</dbReference>
<feature type="domain" description="Helicase C-terminal" evidence="8">
    <location>
        <begin position="889"/>
        <end position="1032"/>
    </location>
</feature>
<feature type="domain" description="Helicase ATP-binding" evidence="7">
    <location>
        <begin position="45"/>
        <end position="282"/>
    </location>
</feature>
<dbReference type="GO" id="GO:0005634">
    <property type="term" value="C:nucleus"/>
    <property type="evidence" value="ECO:0007669"/>
    <property type="project" value="TreeGrafter"/>
</dbReference>
<dbReference type="SUPFAM" id="SSF57850">
    <property type="entry name" value="RING/U-box"/>
    <property type="match status" value="1"/>
</dbReference>
<dbReference type="GO" id="GO:0005524">
    <property type="term" value="F:ATP binding"/>
    <property type="evidence" value="ECO:0007669"/>
    <property type="project" value="InterPro"/>
</dbReference>
<dbReference type="GO" id="GO:0000209">
    <property type="term" value="P:protein polyubiquitination"/>
    <property type="evidence" value="ECO:0007669"/>
    <property type="project" value="TreeGrafter"/>
</dbReference>
<name>A0A0C2MQN8_THEKT</name>
<dbReference type="GO" id="GO:0006974">
    <property type="term" value="P:DNA damage response"/>
    <property type="evidence" value="ECO:0007669"/>
    <property type="project" value="TreeGrafter"/>
</dbReference>
<dbReference type="InterPro" id="IPR052583">
    <property type="entry name" value="ATP-helicase/E3_Ub-Ligase"/>
</dbReference>